<protein>
    <submittedName>
        <fullName evidence="1">Uncharacterized protein</fullName>
    </submittedName>
</protein>
<organism evidence="1 2">
    <name type="scientific">Brassica napus</name>
    <name type="common">Rape</name>
    <dbReference type="NCBI Taxonomy" id="3708"/>
    <lineage>
        <taxon>Eukaryota</taxon>
        <taxon>Viridiplantae</taxon>
        <taxon>Streptophyta</taxon>
        <taxon>Embryophyta</taxon>
        <taxon>Tracheophyta</taxon>
        <taxon>Spermatophyta</taxon>
        <taxon>Magnoliopsida</taxon>
        <taxon>eudicotyledons</taxon>
        <taxon>Gunneridae</taxon>
        <taxon>Pentapetalae</taxon>
        <taxon>rosids</taxon>
        <taxon>malvids</taxon>
        <taxon>Brassicales</taxon>
        <taxon>Brassicaceae</taxon>
        <taxon>Brassiceae</taxon>
        <taxon>Brassica</taxon>
    </lineage>
</organism>
<sequence>MFHGWDPGSIGKLWTCKEIYLNDQIGRLWKQYGLLAIRIYGDLEVFFGHDLISTEIGILEIRSWKFFDYVHWKLGIWMLIRFDNHESRILRISGIRWIINGADFMNEFFYW</sequence>
<accession>A0ABQ7ZIG3</accession>
<comment type="caution">
    <text evidence="1">The sequence shown here is derived from an EMBL/GenBank/DDBJ whole genome shotgun (WGS) entry which is preliminary data.</text>
</comment>
<feature type="non-terminal residue" evidence="1">
    <location>
        <position position="111"/>
    </location>
</feature>
<evidence type="ECO:0000313" key="2">
    <source>
        <dbReference type="Proteomes" id="UP000824890"/>
    </source>
</evidence>
<keyword evidence="2" id="KW-1185">Reference proteome</keyword>
<gene>
    <name evidence="1" type="ORF">HID58_067322</name>
</gene>
<evidence type="ECO:0000313" key="1">
    <source>
        <dbReference type="EMBL" id="KAH0879928.1"/>
    </source>
</evidence>
<name>A0ABQ7ZIG3_BRANA</name>
<proteinExistence type="predicted"/>
<dbReference type="Proteomes" id="UP000824890">
    <property type="component" value="Unassembled WGS sequence"/>
</dbReference>
<dbReference type="EMBL" id="JAGKQM010000015">
    <property type="protein sequence ID" value="KAH0879928.1"/>
    <property type="molecule type" value="Genomic_DNA"/>
</dbReference>
<reference evidence="1 2" key="1">
    <citation type="submission" date="2021-05" db="EMBL/GenBank/DDBJ databases">
        <title>Genome Assembly of Synthetic Allotetraploid Brassica napus Reveals Homoeologous Exchanges between Subgenomes.</title>
        <authorList>
            <person name="Davis J.T."/>
        </authorList>
    </citation>
    <scope>NUCLEOTIDE SEQUENCE [LARGE SCALE GENOMIC DNA]</scope>
    <source>
        <strain evidence="2">cv. Da-Ae</strain>
        <tissue evidence="1">Seedling</tissue>
    </source>
</reference>